<organism evidence="2 3">
    <name type="scientific">Knipowitschia caucasica</name>
    <name type="common">Caucasian dwarf goby</name>
    <name type="synonym">Pomatoschistus caucasicus</name>
    <dbReference type="NCBI Taxonomy" id="637954"/>
    <lineage>
        <taxon>Eukaryota</taxon>
        <taxon>Metazoa</taxon>
        <taxon>Chordata</taxon>
        <taxon>Craniata</taxon>
        <taxon>Vertebrata</taxon>
        <taxon>Euteleostomi</taxon>
        <taxon>Actinopterygii</taxon>
        <taxon>Neopterygii</taxon>
        <taxon>Teleostei</taxon>
        <taxon>Neoteleostei</taxon>
        <taxon>Acanthomorphata</taxon>
        <taxon>Gobiaria</taxon>
        <taxon>Gobiiformes</taxon>
        <taxon>Gobioidei</taxon>
        <taxon>Gobiidae</taxon>
        <taxon>Gobiinae</taxon>
        <taxon>Knipowitschia</taxon>
    </lineage>
</organism>
<keyword evidence="3" id="KW-1185">Reference proteome</keyword>
<protein>
    <submittedName>
        <fullName evidence="2">Uncharacterized protein</fullName>
    </submittedName>
</protein>
<gene>
    <name evidence="2" type="ORF">KC01_LOCUS30087</name>
</gene>
<proteinExistence type="predicted"/>
<name>A0AAV2LIY2_KNICA</name>
<evidence type="ECO:0000313" key="3">
    <source>
        <dbReference type="Proteomes" id="UP001497482"/>
    </source>
</evidence>
<accession>A0AAV2LIY2</accession>
<evidence type="ECO:0000313" key="2">
    <source>
        <dbReference type="EMBL" id="CAL1602300.1"/>
    </source>
</evidence>
<evidence type="ECO:0000256" key="1">
    <source>
        <dbReference type="SAM" id="MobiDB-lite"/>
    </source>
</evidence>
<feature type="region of interest" description="Disordered" evidence="1">
    <location>
        <begin position="31"/>
        <end position="60"/>
    </location>
</feature>
<sequence>MRNQKRWWGIVRVESVKSSLVGGHLVGRAHGEVRPSQRLQSSREALGPPRCTGPQEPAGSADVSGVILILTKLYDFHIGSVTESTLWR</sequence>
<dbReference type="EMBL" id="OZ035825">
    <property type="protein sequence ID" value="CAL1602300.1"/>
    <property type="molecule type" value="Genomic_DNA"/>
</dbReference>
<dbReference type="AlphaFoldDB" id="A0AAV2LIY2"/>
<reference evidence="2 3" key="1">
    <citation type="submission" date="2024-04" db="EMBL/GenBank/DDBJ databases">
        <authorList>
            <person name="Waldvogel A.-M."/>
            <person name="Schoenle A."/>
        </authorList>
    </citation>
    <scope>NUCLEOTIDE SEQUENCE [LARGE SCALE GENOMIC DNA]</scope>
</reference>
<dbReference type="Proteomes" id="UP001497482">
    <property type="component" value="Chromosome 3"/>
</dbReference>